<evidence type="ECO:0000256" key="3">
    <source>
        <dbReference type="ARBA" id="ARBA00034247"/>
    </source>
</evidence>
<keyword evidence="5" id="KW-0472">Membrane</keyword>
<dbReference type="EC" id="2.7.7.65" evidence="2"/>
<dbReference type="AlphaFoldDB" id="A0A081G201"/>
<proteinExistence type="predicted"/>
<evidence type="ECO:0000256" key="5">
    <source>
        <dbReference type="SAM" id="Phobius"/>
    </source>
</evidence>
<comment type="catalytic activity">
    <reaction evidence="3">
        <text>2 GTP = 3',3'-c-di-GMP + 2 diphosphate</text>
        <dbReference type="Rhea" id="RHEA:24898"/>
        <dbReference type="ChEBI" id="CHEBI:33019"/>
        <dbReference type="ChEBI" id="CHEBI:37565"/>
        <dbReference type="ChEBI" id="CHEBI:58805"/>
        <dbReference type="EC" id="2.7.7.65"/>
    </reaction>
</comment>
<dbReference type="eggNOG" id="COG3706">
    <property type="taxonomic scope" value="Bacteria"/>
</dbReference>
<dbReference type="PROSITE" id="PS50887">
    <property type="entry name" value="GGDEF"/>
    <property type="match status" value="1"/>
</dbReference>
<keyword evidence="5" id="KW-1133">Transmembrane helix</keyword>
<keyword evidence="4" id="KW-0175">Coiled coil</keyword>
<dbReference type="InterPro" id="IPR029787">
    <property type="entry name" value="Nucleotide_cyclase"/>
</dbReference>
<dbReference type="RefSeq" id="WP_197027487.1">
    <property type="nucleotide sequence ID" value="NZ_JMQN01000015.1"/>
</dbReference>
<feature type="coiled-coil region" evidence="4">
    <location>
        <begin position="203"/>
        <end position="237"/>
    </location>
</feature>
<evidence type="ECO:0000256" key="4">
    <source>
        <dbReference type="SAM" id="Coils"/>
    </source>
</evidence>
<dbReference type="SMART" id="SM00267">
    <property type="entry name" value="GGDEF"/>
    <property type="match status" value="1"/>
</dbReference>
<dbReference type="SUPFAM" id="SSF55073">
    <property type="entry name" value="Nucleotide cyclase"/>
    <property type="match status" value="1"/>
</dbReference>
<keyword evidence="5" id="KW-0812">Transmembrane</keyword>
<dbReference type="EMBL" id="JMQN01000015">
    <property type="protein sequence ID" value="KEA64806.1"/>
    <property type="molecule type" value="Genomic_DNA"/>
</dbReference>
<sequence>MTNSEIPDLMTSVRMVQQVESLPRLTGLMIASTTQADRRTAMVELNDRMAWIAHMTDILPLPGNENLLLELRETQSVLLSNIERLNTLVRVRIDGDALDSDLEEIQMLSAANQALSGKLSVQTGYFAAEMREQMFSQSSQLQSEIDQHQRDLFLLTLFVLLSTLLFALYFEFKVVRRILRMQRVVSKVELTPDELNDHGRDEITQLAETVKSYVQRIQSQEARMKQVHDELAFLAEHDSLTGLANRRHLYVAARRLLEQSLQPICVAVLDIDYFKQVNDRYGHANGDRALIHISQLIRDSLRDNDILARFGGEEFAAVLPVRSLEDTLAIFDKLCRNVSHNPVNLDGREPIYLTLSIGLTLVEPGTALAEGDEGALDALNAALKEADDALYEAKGSGRNKICLSRTAQALEEALP</sequence>
<accession>A0A081G201</accession>
<dbReference type="InterPro" id="IPR000160">
    <property type="entry name" value="GGDEF_dom"/>
</dbReference>
<dbReference type="PANTHER" id="PTHR45138">
    <property type="entry name" value="REGULATORY COMPONENTS OF SENSORY TRANSDUCTION SYSTEM"/>
    <property type="match status" value="1"/>
</dbReference>
<keyword evidence="8" id="KW-1185">Reference proteome</keyword>
<dbReference type="Gene3D" id="3.30.70.270">
    <property type="match status" value="1"/>
</dbReference>
<dbReference type="GO" id="GO:0052621">
    <property type="term" value="F:diguanylate cyclase activity"/>
    <property type="evidence" value="ECO:0007669"/>
    <property type="project" value="UniProtKB-EC"/>
</dbReference>
<dbReference type="Pfam" id="PF00990">
    <property type="entry name" value="GGDEF"/>
    <property type="match status" value="1"/>
</dbReference>
<evidence type="ECO:0000313" key="8">
    <source>
        <dbReference type="Proteomes" id="UP000028252"/>
    </source>
</evidence>
<dbReference type="FunFam" id="3.30.70.270:FF:000001">
    <property type="entry name" value="Diguanylate cyclase domain protein"/>
    <property type="match status" value="1"/>
</dbReference>
<dbReference type="InterPro" id="IPR043128">
    <property type="entry name" value="Rev_trsase/Diguanyl_cyclase"/>
</dbReference>
<dbReference type="PANTHER" id="PTHR45138:SF9">
    <property type="entry name" value="DIGUANYLATE CYCLASE DGCM-RELATED"/>
    <property type="match status" value="1"/>
</dbReference>
<dbReference type="CDD" id="cd01949">
    <property type="entry name" value="GGDEF"/>
    <property type="match status" value="1"/>
</dbReference>
<comment type="caution">
    <text evidence="7">The sequence shown here is derived from an EMBL/GenBank/DDBJ whole genome shotgun (WGS) entry which is preliminary data.</text>
</comment>
<feature type="domain" description="GGDEF" evidence="6">
    <location>
        <begin position="262"/>
        <end position="406"/>
    </location>
</feature>
<feature type="transmembrane region" description="Helical" evidence="5">
    <location>
        <begin position="152"/>
        <end position="172"/>
    </location>
</feature>
<comment type="cofactor">
    <cofactor evidence="1">
        <name>Mg(2+)</name>
        <dbReference type="ChEBI" id="CHEBI:18420"/>
    </cofactor>
</comment>
<dbReference type="STRING" id="1232683.ADIMK_1259"/>
<reference evidence="7 8" key="1">
    <citation type="submission" date="2014-04" db="EMBL/GenBank/DDBJ databases">
        <title>Marinobacterium kochiensis sp. nov., isolated from sediment sample collected from Kochi backwaters in Kerala, India.</title>
        <authorList>
            <person name="Singh A."/>
            <person name="Pinnaka A.K."/>
        </authorList>
    </citation>
    <scope>NUCLEOTIDE SEQUENCE [LARGE SCALE GENOMIC DNA]</scope>
    <source>
        <strain evidence="7 8">AK27</strain>
    </source>
</reference>
<dbReference type="NCBIfam" id="TIGR00254">
    <property type="entry name" value="GGDEF"/>
    <property type="match status" value="1"/>
</dbReference>
<dbReference type="InterPro" id="IPR050469">
    <property type="entry name" value="Diguanylate_Cyclase"/>
</dbReference>
<evidence type="ECO:0000256" key="1">
    <source>
        <dbReference type="ARBA" id="ARBA00001946"/>
    </source>
</evidence>
<evidence type="ECO:0000313" key="7">
    <source>
        <dbReference type="EMBL" id="KEA64806.1"/>
    </source>
</evidence>
<dbReference type="Gene3D" id="6.10.340.10">
    <property type="match status" value="1"/>
</dbReference>
<name>A0A081G201_9GAMM</name>
<gene>
    <name evidence="7" type="ORF">ADIMK_1259</name>
</gene>
<dbReference type="Proteomes" id="UP000028252">
    <property type="component" value="Unassembled WGS sequence"/>
</dbReference>
<organism evidence="7 8">
    <name type="scientific">Marinobacterium lacunae</name>
    <dbReference type="NCBI Taxonomy" id="1232683"/>
    <lineage>
        <taxon>Bacteria</taxon>
        <taxon>Pseudomonadati</taxon>
        <taxon>Pseudomonadota</taxon>
        <taxon>Gammaproteobacteria</taxon>
        <taxon>Oceanospirillales</taxon>
        <taxon>Oceanospirillaceae</taxon>
        <taxon>Marinobacterium</taxon>
    </lineage>
</organism>
<protein>
    <recommendedName>
        <fullName evidence="2">diguanylate cyclase</fullName>
        <ecNumber evidence="2">2.7.7.65</ecNumber>
    </recommendedName>
</protein>
<evidence type="ECO:0000259" key="6">
    <source>
        <dbReference type="PROSITE" id="PS50887"/>
    </source>
</evidence>
<dbReference type="PATRIC" id="fig|1232683.4.peg.1249"/>
<evidence type="ECO:0000256" key="2">
    <source>
        <dbReference type="ARBA" id="ARBA00012528"/>
    </source>
</evidence>